<organism evidence="1 2">
    <name type="scientific">Trichogramma kaykai</name>
    <dbReference type="NCBI Taxonomy" id="54128"/>
    <lineage>
        <taxon>Eukaryota</taxon>
        <taxon>Metazoa</taxon>
        <taxon>Ecdysozoa</taxon>
        <taxon>Arthropoda</taxon>
        <taxon>Hexapoda</taxon>
        <taxon>Insecta</taxon>
        <taxon>Pterygota</taxon>
        <taxon>Neoptera</taxon>
        <taxon>Endopterygota</taxon>
        <taxon>Hymenoptera</taxon>
        <taxon>Apocrita</taxon>
        <taxon>Proctotrupomorpha</taxon>
        <taxon>Chalcidoidea</taxon>
        <taxon>Trichogrammatidae</taxon>
        <taxon>Trichogramma</taxon>
    </lineage>
</organism>
<protein>
    <submittedName>
        <fullName evidence="1">Uncharacterized protein</fullName>
    </submittedName>
</protein>
<reference evidence="1 2" key="1">
    <citation type="journal article" date="2024" name="bioRxiv">
        <title>A reference genome for Trichogramma kaykai: A tiny desert-dwelling parasitoid wasp with competing sex-ratio distorters.</title>
        <authorList>
            <person name="Culotta J."/>
            <person name="Lindsey A.R."/>
        </authorList>
    </citation>
    <scope>NUCLEOTIDE SEQUENCE [LARGE SCALE GENOMIC DNA]</scope>
    <source>
        <strain evidence="1 2">KSX58</strain>
    </source>
</reference>
<gene>
    <name evidence="1" type="ORF">TKK_009084</name>
</gene>
<name>A0ABD2WW84_9HYME</name>
<keyword evidence="2" id="KW-1185">Reference proteome</keyword>
<evidence type="ECO:0000313" key="1">
    <source>
        <dbReference type="EMBL" id="KAL3397050.1"/>
    </source>
</evidence>
<dbReference type="EMBL" id="JBJJXI010000067">
    <property type="protein sequence ID" value="KAL3397050.1"/>
    <property type="molecule type" value="Genomic_DNA"/>
</dbReference>
<dbReference type="Proteomes" id="UP001627154">
    <property type="component" value="Unassembled WGS sequence"/>
</dbReference>
<accession>A0ABD2WW84</accession>
<comment type="caution">
    <text evidence="1">The sequence shown here is derived from an EMBL/GenBank/DDBJ whole genome shotgun (WGS) entry which is preliminary data.</text>
</comment>
<evidence type="ECO:0000313" key="2">
    <source>
        <dbReference type="Proteomes" id="UP001627154"/>
    </source>
</evidence>
<sequence>MGDRIRRRENSPMVKLANYLRLKGSRDGLYFIEDDKKILEFIMDPSWMGSLRGHRVWERLKQKHFLRIPRIHWNDLKLRAQKLLRPKRELRAWIALTGLKRSRWVDASHPDWPAFNISMRYLRYYLLNKGDKGRLETPFEIDEDLELSIVFYILTYGHDFQDDMVRLSQFSESHSLSSMVTVQIKEEPGSGAEGSEEE</sequence>
<dbReference type="AlphaFoldDB" id="A0ABD2WW84"/>
<proteinExistence type="predicted"/>